<evidence type="ECO:0000256" key="2">
    <source>
        <dbReference type="SAM" id="SignalP"/>
    </source>
</evidence>
<reference evidence="4" key="1">
    <citation type="submission" date="2020-10" db="EMBL/GenBank/DDBJ databases">
        <title>Bacterium isolated from coastal waters sediment.</title>
        <authorList>
            <person name="Chen R.-J."/>
            <person name="Lu D.-C."/>
            <person name="Zhu K.-L."/>
            <person name="Du Z.-J."/>
        </authorList>
    </citation>
    <scope>NUCLEOTIDE SEQUENCE</scope>
    <source>
        <strain evidence="4">N1Y112</strain>
    </source>
</reference>
<gene>
    <name evidence="4" type="ORF">IOQ59_19385</name>
</gene>
<protein>
    <submittedName>
        <fullName evidence="4">YHYH protein</fullName>
    </submittedName>
</protein>
<feature type="signal peptide" evidence="2">
    <location>
        <begin position="1"/>
        <end position="18"/>
    </location>
</feature>
<evidence type="ECO:0000259" key="3">
    <source>
        <dbReference type="Pfam" id="PF14240"/>
    </source>
</evidence>
<feature type="chain" id="PRO_5035282190" evidence="2">
    <location>
        <begin position="19"/>
        <end position="376"/>
    </location>
</feature>
<dbReference type="Proteomes" id="UP000640333">
    <property type="component" value="Unassembled WGS sequence"/>
</dbReference>
<feature type="region of interest" description="Disordered" evidence="1">
    <location>
        <begin position="291"/>
        <end position="346"/>
    </location>
</feature>
<keyword evidence="5" id="KW-1185">Reference proteome</keyword>
<dbReference type="EMBL" id="JADEYS010000027">
    <property type="protein sequence ID" value="MBE9399431.1"/>
    <property type="molecule type" value="Genomic_DNA"/>
</dbReference>
<feature type="domain" description="YHYH" evidence="3">
    <location>
        <begin position="94"/>
        <end position="287"/>
    </location>
</feature>
<proteinExistence type="predicted"/>
<evidence type="ECO:0000313" key="5">
    <source>
        <dbReference type="Proteomes" id="UP000640333"/>
    </source>
</evidence>
<dbReference type="RefSeq" id="WP_193955124.1">
    <property type="nucleotide sequence ID" value="NZ_JADEYS010000027.1"/>
</dbReference>
<dbReference type="Pfam" id="PF14240">
    <property type="entry name" value="YHYH"/>
    <property type="match status" value="1"/>
</dbReference>
<dbReference type="InterPro" id="IPR025924">
    <property type="entry name" value="YHYH_dom"/>
</dbReference>
<sequence>MRIWISGLALAISLSGHAAYAHQQNSERWVGWEGEQPGVIRTLVDMLISPAYAEAHIRVDGNYRLISSNGLPEHNTGRFPNANNPTAIREQSVTYRVPVKPIYRESTTPLGMWPFGVAINGVPFDPGAAEFWRGNPRSGWQYEALSGAVDLGVDRNNAHVQPTGSYHYHGLPTGLLERYSDSSVPILLGYAADGFPIYGPYGYRNPIDDRSGMQKLRGSYQVKGGQRPDGPGGRYDGSFVQDYEYIAGLGDLDDCNGRSGITAEYPEGTYYYVVTDNFPFIPRCFHGTPDRSFMRGPGSGQDRAASHGVDGSQRQHSRGMRQPQGGSGGMRRPPQEAIDACKGRDKGDRVSFTTPFGHRISGVCQQRDGELFVIPG</sequence>
<evidence type="ECO:0000313" key="4">
    <source>
        <dbReference type="EMBL" id="MBE9399431.1"/>
    </source>
</evidence>
<dbReference type="AlphaFoldDB" id="A0A8J7K8V4"/>
<evidence type="ECO:0000256" key="1">
    <source>
        <dbReference type="SAM" id="MobiDB-lite"/>
    </source>
</evidence>
<comment type="caution">
    <text evidence="4">The sequence shown here is derived from an EMBL/GenBank/DDBJ whole genome shotgun (WGS) entry which is preliminary data.</text>
</comment>
<accession>A0A8J7K8V4</accession>
<keyword evidence="2" id="KW-0732">Signal</keyword>
<name>A0A8J7K8V4_9GAMM</name>
<organism evidence="4 5">
    <name type="scientific">Pontibacterium sinense</name>
    <dbReference type="NCBI Taxonomy" id="2781979"/>
    <lineage>
        <taxon>Bacteria</taxon>
        <taxon>Pseudomonadati</taxon>
        <taxon>Pseudomonadota</taxon>
        <taxon>Gammaproteobacteria</taxon>
        <taxon>Oceanospirillales</taxon>
        <taxon>Oceanospirillaceae</taxon>
        <taxon>Pontibacterium</taxon>
    </lineage>
</organism>